<name>A0A1N6F911_9RHOB</name>
<feature type="domain" description="Major facilitator superfamily (MFS) profile" evidence="7">
    <location>
        <begin position="18"/>
        <end position="407"/>
    </location>
</feature>
<accession>A0A1N6F911</accession>
<evidence type="ECO:0000313" key="9">
    <source>
        <dbReference type="Proteomes" id="UP000184932"/>
    </source>
</evidence>
<dbReference type="Gene3D" id="1.20.1720.10">
    <property type="entry name" value="Multidrug resistance protein D"/>
    <property type="match status" value="1"/>
</dbReference>
<feature type="transmembrane region" description="Helical" evidence="6">
    <location>
        <begin position="143"/>
        <end position="167"/>
    </location>
</feature>
<keyword evidence="4 6" id="KW-1133">Transmembrane helix</keyword>
<dbReference type="AlphaFoldDB" id="A0A1N6F911"/>
<keyword evidence="2" id="KW-0813">Transport</keyword>
<feature type="transmembrane region" description="Helical" evidence="6">
    <location>
        <begin position="258"/>
        <end position="277"/>
    </location>
</feature>
<dbReference type="InterPro" id="IPR005829">
    <property type="entry name" value="Sugar_transporter_CS"/>
</dbReference>
<dbReference type="SUPFAM" id="SSF103473">
    <property type="entry name" value="MFS general substrate transporter"/>
    <property type="match status" value="1"/>
</dbReference>
<feature type="transmembrane region" description="Helical" evidence="6">
    <location>
        <begin position="173"/>
        <end position="191"/>
    </location>
</feature>
<reference evidence="9" key="1">
    <citation type="submission" date="2016-11" db="EMBL/GenBank/DDBJ databases">
        <authorList>
            <person name="Varghese N."/>
            <person name="Submissions S."/>
        </authorList>
    </citation>
    <scope>NUCLEOTIDE SEQUENCE [LARGE SCALE GENOMIC DNA]</scope>
    <source>
        <strain evidence="9">DSM 29440</strain>
    </source>
</reference>
<sequence length="407" mass="43427">MSLSERAAAGGKLSRTEFTALMAMLFATIAFSTDAMLPAMPTIVEELTADAPNRAQLIITFFMLGMGIGTLVTGPLSDAYGRKPTILACAGLYIGGSLLAWAAPTLELLLAARVIQGLGAAGPRIVGLAIVRDQYAGREMARLVSFIFLVFSLFPAVAPLIGQGIIAAFGWRAIFLMFVLFIGVSSLWLLLRQPETLPHEARVPFRAGPLWQNVKTVISDRTVRFTIAVQIFIFAQLLTILSTTQPVFDEVFGKADSFALWFAVIALCASTSSFVNARFVMTVGMRGMVIRALVGVALISISALVITQFTPQASTAHFVVYLIWVITLFYQMGLTMGNLNALALEPMGRLAGTATSVIGSVSTAFAVAVGTPIGQFFDGTTTPLILGCLISGLIALGIMLWMGNPDK</sequence>
<dbReference type="Proteomes" id="UP000184932">
    <property type="component" value="Unassembled WGS sequence"/>
</dbReference>
<dbReference type="GO" id="GO:0042908">
    <property type="term" value="P:xenobiotic transport"/>
    <property type="evidence" value="ECO:0007669"/>
    <property type="project" value="UniProtKB-ARBA"/>
</dbReference>
<feature type="transmembrane region" description="Helical" evidence="6">
    <location>
        <begin position="321"/>
        <end position="344"/>
    </location>
</feature>
<dbReference type="EMBL" id="FSRL01000001">
    <property type="protein sequence ID" value="SIN91765.1"/>
    <property type="molecule type" value="Genomic_DNA"/>
</dbReference>
<feature type="transmembrane region" description="Helical" evidence="6">
    <location>
        <begin position="289"/>
        <end position="309"/>
    </location>
</feature>
<evidence type="ECO:0000256" key="3">
    <source>
        <dbReference type="ARBA" id="ARBA00022692"/>
    </source>
</evidence>
<protein>
    <submittedName>
        <fullName evidence="8">MFS transporter, DHA1 family, bicyclomycin/chloramphenicol resistance protein</fullName>
    </submittedName>
</protein>
<organism evidence="8 9">
    <name type="scientific">Vannielia litorea</name>
    <dbReference type="NCBI Taxonomy" id="1217970"/>
    <lineage>
        <taxon>Bacteria</taxon>
        <taxon>Pseudomonadati</taxon>
        <taxon>Pseudomonadota</taxon>
        <taxon>Alphaproteobacteria</taxon>
        <taxon>Rhodobacterales</taxon>
        <taxon>Paracoccaceae</taxon>
        <taxon>Vannielia</taxon>
    </lineage>
</organism>
<dbReference type="GO" id="GO:0005886">
    <property type="term" value="C:plasma membrane"/>
    <property type="evidence" value="ECO:0007669"/>
    <property type="project" value="TreeGrafter"/>
</dbReference>
<proteinExistence type="predicted"/>
<evidence type="ECO:0000256" key="6">
    <source>
        <dbReference type="SAM" id="Phobius"/>
    </source>
</evidence>
<dbReference type="CDD" id="cd17320">
    <property type="entry name" value="MFS_MdfA_MDR_like"/>
    <property type="match status" value="1"/>
</dbReference>
<dbReference type="InterPro" id="IPR011701">
    <property type="entry name" value="MFS"/>
</dbReference>
<comment type="subcellular location">
    <subcellularLocation>
        <location evidence="1">Membrane</location>
        <topology evidence="1">Multi-pass membrane protein</topology>
    </subcellularLocation>
</comment>
<dbReference type="GO" id="GO:0140115">
    <property type="term" value="P:export across plasma membrane"/>
    <property type="evidence" value="ECO:0007669"/>
    <property type="project" value="UniProtKB-ARBA"/>
</dbReference>
<evidence type="ECO:0000256" key="2">
    <source>
        <dbReference type="ARBA" id="ARBA00022448"/>
    </source>
</evidence>
<keyword evidence="9" id="KW-1185">Reference proteome</keyword>
<evidence type="ECO:0000313" key="8">
    <source>
        <dbReference type="EMBL" id="SIN91765.1"/>
    </source>
</evidence>
<keyword evidence="3 6" id="KW-0812">Transmembrane</keyword>
<dbReference type="STRING" id="1217970.SAMN05444002_1480"/>
<keyword evidence="5 6" id="KW-0472">Membrane</keyword>
<dbReference type="InterPro" id="IPR020846">
    <property type="entry name" value="MFS_dom"/>
</dbReference>
<dbReference type="PANTHER" id="PTHR23502:SF132">
    <property type="entry name" value="POLYAMINE TRANSPORTER 2-RELATED"/>
    <property type="match status" value="1"/>
</dbReference>
<feature type="transmembrane region" description="Helical" evidence="6">
    <location>
        <begin position="85"/>
        <end position="104"/>
    </location>
</feature>
<feature type="transmembrane region" description="Helical" evidence="6">
    <location>
        <begin position="356"/>
        <end position="377"/>
    </location>
</feature>
<feature type="transmembrane region" description="Helical" evidence="6">
    <location>
        <begin position="225"/>
        <end position="246"/>
    </location>
</feature>
<dbReference type="PANTHER" id="PTHR23502">
    <property type="entry name" value="MAJOR FACILITATOR SUPERFAMILY"/>
    <property type="match status" value="1"/>
</dbReference>
<dbReference type="PROSITE" id="PS50850">
    <property type="entry name" value="MFS"/>
    <property type="match status" value="1"/>
</dbReference>
<feature type="transmembrane region" description="Helical" evidence="6">
    <location>
        <begin position="383"/>
        <end position="402"/>
    </location>
</feature>
<feature type="transmembrane region" description="Helical" evidence="6">
    <location>
        <begin position="55"/>
        <end position="73"/>
    </location>
</feature>
<evidence type="ECO:0000256" key="5">
    <source>
        <dbReference type="ARBA" id="ARBA00023136"/>
    </source>
</evidence>
<feature type="transmembrane region" description="Helical" evidence="6">
    <location>
        <begin position="110"/>
        <end position="131"/>
    </location>
</feature>
<dbReference type="GO" id="GO:0022857">
    <property type="term" value="F:transmembrane transporter activity"/>
    <property type="evidence" value="ECO:0007669"/>
    <property type="project" value="InterPro"/>
</dbReference>
<dbReference type="PROSITE" id="PS00216">
    <property type="entry name" value="SUGAR_TRANSPORT_1"/>
    <property type="match status" value="1"/>
</dbReference>
<evidence type="ECO:0000256" key="1">
    <source>
        <dbReference type="ARBA" id="ARBA00004141"/>
    </source>
</evidence>
<dbReference type="RefSeq" id="WP_245794401.1">
    <property type="nucleotide sequence ID" value="NZ_FSRL01000001.1"/>
</dbReference>
<evidence type="ECO:0000259" key="7">
    <source>
        <dbReference type="PROSITE" id="PS50850"/>
    </source>
</evidence>
<dbReference type="Pfam" id="PF07690">
    <property type="entry name" value="MFS_1"/>
    <property type="match status" value="1"/>
</dbReference>
<dbReference type="InterPro" id="IPR036259">
    <property type="entry name" value="MFS_trans_sf"/>
</dbReference>
<feature type="transmembrane region" description="Helical" evidence="6">
    <location>
        <begin position="21"/>
        <end position="43"/>
    </location>
</feature>
<evidence type="ECO:0000256" key="4">
    <source>
        <dbReference type="ARBA" id="ARBA00022989"/>
    </source>
</evidence>
<gene>
    <name evidence="8" type="ORF">SAMN05444002_1480</name>
</gene>